<sequence>MINSDDDDSLHSFGGGVREGAHSSPMSDDMDTMNEYQDDFDNDSDNQEVPRSKASKMIKGSRTVEPKAKPQASKQKQNSSSKNQAKISPRRSQPNKQPPTQRPRPKFIQLSEVEISELQQNNAKLQGEINTLNRDIRRLQPYIFQAQQLESQIIDRKRRNKHLSLELSTLEKSLGEINQSLIRTNDDDDSLPALEQEKSILRDSIKEKEQNLAKINSELKQSDKRNLHISRQIQLNDRQIEDLCQRIRTLQPDSWRESLKSALGPHYSHYVQSIDSSSRSQGGRFPTKSLQREAEIEIFTKKIQDATETKNRTIQGLQSQLEKVKNEVFKAKSTAARLEQAISLKDKEIRLIFLQITGLTVQSNANTRGLPPA</sequence>
<evidence type="ECO:0000256" key="2">
    <source>
        <dbReference type="SAM" id="MobiDB-lite"/>
    </source>
</evidence>
<evidence type="ECO:0000256" key="1">
    <source>
        <dbReference type="SAM" id="Coils"/>
    </source>
</evidence>
<dbReference type="Proteomes" id="UP001281761">
    <property type="component" value="Unassembled WGS sequence"/>
</dbReference>
<evidence type="ECO:0000313" key="4">
    <source>
        <dbReference type="Proteomes" id="UP001281761"/>
    </source>
</evidence>
<protein>
    <submittedName>
        <fullName evidence="3">Uncharacterized protein</fullName>
    </submittedName>
</protein>
<keyword evidence="4" id="KW-1185">Reference proteome</keyword>
<comment type="caution">
    <text evidence="3">The sequence shown here is derived from an EMBL/GenBank/DDBJ whole genome shotgun (WGS) entry which is preliminary data.</text>
</comment>
<dbReference type="EMBL" id="JARBJD010000037">
    <property type="protein sequence ID" value="KAK2958556.1"/>
    <property type="molecule type" value="Genomic_DNA"/>
</dbReference>
<feature type="coiled-coil region" evidence="1">
    <location>
        <begin position="108"/>
        <end position="135"/>
    </location>
</feature>
<name>A0ABQ9Y483_9EUKA</name>
<feature type="compositionally biased region" description="Low complexity" evidence="2">
    <location>
        <begin position="69"/>
        <end position="86"/>
    </location>
</feature>
<accession>A0ABQ9Y483</accession>
<proteinExistence type="predicted"/>
<gene>
    <name evidence="3" type="ORF">BLNAU_6590</name>
</gene>
<feature type="coiled-coil region" evidence="1">
    <location>
        <begin position="307"/>
        <end position="341"/>
    </location>
</feature>
<feature type="region of interest" description="Disordered" evidence="2">
    <location>
        <begin position="1"/>
        <end position="105"/>
    </location>
</feature>
<evidence type="ECO:0000313" key="3">
    <source>
        <dbReference type="EMBL" id="KAK2958556.1"/>
    </source>
</evidence>
<feature type="compositionally biased region" description="Acidic residues" evidence="2">
    <location>
        <begin position="28"/>
        <end position="46"/>
    </location>
</feature>
<feature type="coiled-coil region" evidence="1">
    <location>
        <begin position="191"/>
        <end position="225"/>
    </location>
</feature>
<organism evidence="3 4">
    <name type="scientific">Blattamonas nauphoetae</name>
    <dbReference type="NCBI Taxonomy" id="2049346"/>
    <lineage>
        <taxon>Eukaryota</taxon>
        <taxon>Metamonada</taxon>
        <taxon>Preaxostyla</taxon>
        <taxon>Oxymonadida</taxon>
        <taxon>Blattamonas</taxon>
    </lineage>
</organism>
<keyword evidence="1" id="KW-0175">Coiled coil</keyword>
<reference evidence="3 4" key="1">
    <citation type="journal article" date="2022" name="bioRxiv">
        <title>Genomics of Preaxostyla Flagellates Illuminates Evolutionary Transitions and the Path Towards Mitochondrial Loss.</title>
        <authorList>
            <person name="Novak L.V.F."/>
            <person name="Treitli S.C."/>
            <person name="Pyrih J."/>
            <person name="Halakuc P."/>
            <person name="Pipaliya S.V."/>
            <person name="Vacek V."/>
            <person name="Brzon O."/>
            <person name="Soukal P."/>
            <person name="Eme L."/>
            <person name="Dacks J.B."/>
            <person name="Karnkowska A."/>
            <person name="Elias M."/>
            <person name="Hampl V."/>
        </authorList>
    </citation>
    <scope>NUCLEOTIDE SEQUENCE [LARGE SCALE GENOMIC DNA]</scope>
    <source>
        <strain evidence="3">NAU3</strain>
        <tissue evidence="3">Gut</tissue>
    </source>
</reference>